<gene>
    <name evidence="1" type="ORF">RGQ15_21925</name>
</gene>
<accession>A0ABU2I0Y2</accession>
<keyword evidence="2" id="KW-1185">Reference proteome</keyword>
<name>A0ABU2I0Y2_9RHOB</name>
<reference evidence="2" key="1">
    <citation type="submission" date="2023-07" db="EMBL/GenBank/DDBJ databases">
        <title>Paracoccus sp. MBLB3053 whole genome sequence.</title>
        <authorList>
            <person name="Hwang C.Y."/>
            <person name="Cho E.-S."/>
            <person name="Seo M.-J."/>
        </authorList>
    </citation>
    <scope>NUCLEOTIDE SEQUENCE [LARGE SCALE GENOMIC DNA]</scope>
    <source>
        <strain evidence="2">MBLB3053</strain>
    </source>
</reference>
<protein>
    <submittedName>
        <fullName evidence="1">Uncharacterized protein</fullName>
    </submittedName>
</protein>
<comment type="caution">
    <text evidence="1">The sequence shown here is derived from an EMBL/GenBank/DDBJ whole genome shotgun (WGS) entry which is preliminary data.</text>
</comment>
<organism evidence="1 2">
    <name type="scientific">Paracoccus aurantius</name>
    <dbReference type="NCBI Taxonomy" id="3073814"/>
    <lineage>
        <taxon>Bacteria</taxon>
        <taxon>Pseudomonadati</taxon>
        <taxon>Pseudomonadota</taxon>
        <taxon>Alphaproteobacteria</taxon>
        <taxon>Rhodobacterales</taxon>
        <taxon>Paracoccaceae</taxon>
        <taxon>Paracoccus</taxon>
    </lineage>
</organism>
<sequence length="90" mass="9957">MKSLGADFICFAQRVFDPLAPNRITVGLLENIDDPRTGLYVSAVFNASWDAVAVASSVSLCFTADREQDFTLDDRSPLSAMRMSRKLQIL</sequence>
<proteinExistence type="predicted"/>
<dbReference type="EMBL" id="JAVQLW010000006">
    <property type="protein sequence ID" value="MDS9470209.1"/>
    <property type="molecule type" value="Genomic_DNA"/>
</dbReference>
<dbReference type="Proteomes" id="UP001269144">
    <property type="component" value="Unassembled WGS sequence"/>
</dbReference>
<evidence type="ECO:0000313" key="2">
    <source>
        <dbReference type="Proteomes" id="UP001269144"/>
    </source>
</evidence>
<evidence type="ECO:0000313" key="1">
    <source>
        <dbReference type="EMBL" id="MDS9470209.1"/>
    </source>
</evidence>